<dbReference type="Proteomes" id="UP000277394">
    <property type="component" value="Segment"/>
</dbReference>
<protein>
    <submittedName>
        <fullName evidence="1">Uncharacterized protein</fullName>
    </submittedName>
</protein>
<evidence type="ECO:0000313" key="2">
    <source>
        <dbReference type="Proteomes" id="UP000277394"/>
    </source>
</evidence>
<gene>
    <name evidence="1" type="primary">47</name>
    <name evidence="1" type="ORF">SEA_TENNO_47</name>
</gene>
<sequence>MVIEPVTDDQINAFMDLRPQLTPEYMKTAQKCDVEWETGDPKNPEIHECSRVLGEKHVHICIDCDQEK</sequence>
<name>A0A386KSG7_9CAUD</name>
<evidence type="ECO:0000313" key="1">
    <source>
        <dbReference type="EMBL" id="AYD87257.1"/>
    </source>
</evidence>
<dbReference type="EMBL" id="MH825711">
    <property type="protein sequence ID" value="AYD87257.1"/>
    <property type="molecule type" value="Genomic_DNA"/>
</dbReference>
<accession>A0A386KSG7</accession>
<proteinExistence type="predicted"/>
<organism evidence="1 2">
    <name type="scientific">Arthrobacter phage Tenno</name>
    <dbReference type="NCBI Taxonomy" id="2315702"/>
    <lineage>
        <taxon>Viruses</taxon>
        <taxon>Duplodnaviria</taxon>
        <taxon>Heunggongvirae</taxon>
        <taxon>Uroviricota</taxon>
        <taxon>Caudoviricetes</taxon>
        <taxon>Gordonvirus</taxon>
        <taxon>Gordonvirus captnmurica</taxon>
    </lineage>
</organism>
<reference evidence="1 2" key="1">
    <citation type="submission" date="2018-08" db="EMBL/GenBank/DDBJ databases">
        <authorList>
            <person name="Acevedo B."/>
            <person name="Adams S.D."/>
            <person name="Ahmed E."/>
            <person name="Alsharif D."/>
            <person name="Assaf W."/>
            <person name="Atie C."/>
            <person name="Bayrami S."/>
            <person name="Blackford S."/>
            <person name="Bosque E."/>
            <person name="Chapanian K."/>
            <person name="Chery T."/>
            <person name="Constantino E."/>
            <person name="Diaz B."/>
            <person name="Djombo L."/>
            <person name="Domian I."/>
            <person name="Duvelson J."/>
            <person name="Economy N."/>
            <person name="Ferreira A."/>
            <person name="Fuschetto M."/>
            <person name="Garcia A."/>
            <person name="Hauptman A."/>
            <person name="Hernandez M."/>
            <person name="Israeil M."/>
            <person name="James K."/>
            <person name="Jeffery E."/>
            <person name="Jocelyn N."/>
            <person name="Johnson C."/>
            <person name="Katrib A."/>
            <person name="Keker J."/>
            <person name="Khashashina L."/>
            <person name="Martianou S."/>
            <person name="Monsen-Collar K."/>
            <person name="Mustafa R."/>
            <person name="Nasser G."/>
            <person name="Onwuzuruike C."/>
            <person name="Orzel K."/>
            <person name="Peepall S."/>
            <person name="Pena R."/>
            <person name="Pied T."/>
            <person name="Rabboh F."/>
            <person name="Reyes A."/>
            <person name="Roland J."/>
            <person name="Sanchez D."/>
            <person name="Schertz L."/>
            <person name="Schwing B."/>
            <person name="Seaman J."/>
            <person name="Toribio G."/>
            <person name="Torres C."/>
            <person name="Weaver J."/>
            <person name="Weisz A."/>
            <person name="Whitehall Z."/>
            <person name="Klyczek K."/>
            <person name="Garlena R.A."/>
            <person name="Russell D.A."/>
            <person name="Pope W.H."/>
            <person name="Jacobs-Sera D."/>
            <person name="Hatfull G.F."/>
        </authorList>
    </citation>
    <scope>NUCLEOTIDE SEQUENCE [LARGE SCALE GENOMIC DNA]</scope>
</reference>